<dbReference type="VEuPathDB" id="VectorBase:FBgn0034198"/>
<evidence type="ECO:0000313" key="5">
    <source>
        <dbReference type="FlyBase" id="FBgn0034198"/>
    </source>
</evidence>
<keyword evidence="2" id="KW-0732">Signal</keyword>
<dbReference type="EMBL" id="AE013599">
    <property type="protein sequence ID" value="AAF57891.1"/>
    <property type="molecule type" value="Genomic_DNA"/>
</dbReference>
<dbReference type="UCSC" id="CG11400-RA">
    <property type="organism name" value="d. melanogaster"/>
</dbReference>
<reference evidence="3" key="12">
    <citation type="journal article" date="2015" name="G3 (Bethesda)">
        <title>Gene Model Annotations for Drosophila melanogaster: The Rule-Benders.</title>
        <authorList>
            <consortium name="FlyBase Consortium"/>
            <person name="Crosby M.A."/>
            <person name="Gramates L.S."/>
            <person name="Dos Santos G."/>
            <person name="Matthews B.B."/>
            <person name="St Pierre S.E."/>
            <person name="Zhou P."/>
            <person name="Schroeder A.J."/>
            <person name="Falls K."/>
            <person name="Emmert D.B."/>
            <person name="Russo S.M."/>
            <person name="Gelbart W.M."/>
            <person name="null"/>
        </authorList>
    </citation>
    <scope>NUCLEOTIDE SEQUENCE</scope>
</reference>
<reference evidence="3" key="14">
    <citation type="submission" date="2020-04" db="EMBL/GenBank/DDBJ databases">
        <authorList>
            <consortium name="FlyBase"/>
        </authorList>
    </citation>
    <scope>NUCLEOTIDE SEQUENCE</scope>
</reference>
<evidence type="ECO:0000256" key="2">
    <source>
        <dbReference type="SAM" id="SignalP"/>
    </source>
</evidence>
<dbReference type="HOGENOM" id="CLU_1505023_0_0_1"/>
<dbReference type="EMBL" id="AY119454">
    <property type="protein sequence ID" value="AAM50108.1"/>
    <property type="molecule type" value="mRNA"/>
</dbReference>
<dbReference type="GeneID" id="36935"/>
<protein>
    <submittedName>
        <fullName evidence="4">GH01142p</fullName>
    </submittedName>
</protein>
<dbReference type="PaxDb" id="7227-FBpp0086138"/>
<dbReference type="KEGG" id="dme:Dmel_CG11400"/>
<reference evidence="3" key="13">
    <citation type="journal article" date="2015" name="Genome Res.">
        <title>The Release 6 reference sequence of the Drosophila melanogaster genome.</title>
        <authorList>
            <person name="Hoskins R.A."/>
            <person name="Carlson J.W."/>
            <person name="Wan K.H."/>
            <person name="Park S."/>
            <person name="Mendez I."/>
            <person name="Galle S.E."/>
            <person name="Booth B.W."/>
            <person name="Pfeiffer B.D."/>
            <person name="George R.A."/>
            <person name="Svirskas R."/>
            <person name="Krzywinski M."/>
            <person name="Schein J."/>
            <person name="Accardo M.C."/>
            <person name="Damia E."/>
            <person name="Messina G."/>
            <person name="Mendez-Lago M."/>
            <person name="de Pablos B."/>
            <person name="Demakova O.V."/>
            <person name="Andreyeva E.N."/>
            <person name="Boldyreva L.V."/>
            <person name="Marra M."/>
            <person name="Carvalho A.B."/>
            <person name="Dimitri P."/>
            <person name="Villasante A."/>
            <person name="Zhimulev I.F."/>
            <person name="Rubin G.M."/>
            <person name="Karpen G.H."/>
            <person name="Celniker S.E."/>
        </authorList>
    </citation>
    <scope>NUCLEOTIDE SEQUENCE</scope>
</reference>
<sequence>MAITRRLPWPKLLFLFVWLCLSLDTNRAARVPSDQFVFPSESKPNATAIRLESRLKEIEREMAEVTRATNVNLPILKEIKKGTPRTTANDNKHESPANTTNDSKNLTEPQGNSSTQEIKMNDVPSISKNHAHPSSESKMITFGQESSSDKPAPWDHTEATNASSATSVVIGPRIVLETTRICPQGTTLTVNDHCRKIA</sequence>
<gene>
    <name evidence="3" type="primary">Dmel\CG11400</name>
    <name evidence="4 5" type="ORF">CG11400</name>
    <name evidence="3" type="ORF">Dmel_CG11400</name>
</gene>
<dbReference type="BioGRID-ORCS" id="36935">
    <property type="hits" value="0 hits in 1 CRISPR screen"/>
</dbReference>
<evidence type="ECO:0000313" key="3">
    <source>
        <dbReference type="EMBL" id="AAF57891.1"/>
    </source>
</evidence>
<feature type="compositionally biased region" description="Polar residues" evidence="1">
    <location>
        <begin position="96"/>
        <end position="146"/>
    </location>
</feature>
<reference evidence="3 6" key="3">
    <citation type="journal article" date="2002" name="Genome Biol.">
        <title>Annotation of the Drosophila melanogaster euchromatic genome: a systematic review.</title>
        <authorList>
            <person name="Misra S."/>
            <person name="Crosby M.A."/>
            <person name="Mungall C.J."/>
            <person name="Matthews B.B."/>
            <person name="Campbell K.S."/>
            <person name="Hradecky P."/>
            <person name="Huang Y."/>
            <person name="Kaminker J.S."/>
            <person name="Millburn G.H."/>
            <person name="Prochnik S.E."/>
            <person name="Smith C.D."/>
            <person name="Tupy J.L."/>
            <person name="Whitfied E.J."/>
            <person name="Bayraktaroglu L."/>
            <person name="Berman B.P."/>
            <person name="Bettencourt B.R."/>
            <person name="Celniker S.E."/>
            <person name="de Grey A.D."/>
            <person name="Drysdale R.A."/>
            <person name="Harris N.L."/>
            <person name="Richter J."/>
            <person name="Russo S."/>
            <person name="Schroeder A.J."/>
            <person name="Shu S.Q."/>
            <person name="Stapleton M."/>
            <person name="Yamada C."/>
            <person name="Ashburner M."/>
            <person name="Gelbart W.M."/>
            <person name="Rubin G.M."/>
            <person name="Lewis S.E."/>
        </authorList>
    </citation>
    <scope>GENOME REANNOTATION</scope>
    <source>
        <strain evidence="6">Berkeley</strain>
    </source>
</reference>
<dbReference type="OrthoDB" id="7859596at2759"/>
<organism evidence="4">
    <name type="scientific">Drosophila melanogaster</name>
    <name type="common">Fruit fly</name>
    <dbReference type="NCBI Taxonomy" id="7227"/>
    <lineage>
        <taxon>Eukaryota</taxon>
        <taxon>Metazoa</taxon>
        <taxon>Ecdysozoa</taxon>
        <taxon>Arthropoda</taxon>
        <taxon>Hexapoda</taxon>
        <taxon>Insecta</taxon>
        <taxon>Pterygota</taxon>
        <taxon>Neoptera</taxon>
        <taxon>Endopterygota</taxon>
        <taxon>Diptera</taxon>
        <taxon>Brachycera</taxon>
        <taxon>Muscomorpha</taxon>
        <taxon>Ephydroidea</taxon>
        <taxon>Drosophilidae</taxon>
        <taxon>Drosophila</taxon>
        <taxon>Sophophora</taxon>
    </lineage>
</organism>
<reference evidence="3" key="8">
    <citation type="submission" date="2006-08" db="EMBL/GenBank/DDBJ databases">
        <authorList>
            <person name="Celniker S."/>
            <person name="Carlson J."/>
            <person name="Wan K."/>
            <person name="Frise E."/>
            <person name="Hoskins R."/>
            <person name="Park S."/>
            <person name="Svirskas R."/>
            <person name="Rubin G."/>
        </authorList>
    </citation>
    <scope>NUCLEOTIDE SEQUENCE</scope>
</reference>
<dbReference type="OMA" id="IRSEGHC"/>
<reference evidence="3 6" key="9">
    <citation type="journal article" date="2007" name="Science">
        <title>The Release 5.1 annotation of Drosophila melanogaster heterochromatin.</title>
        <authorList>
            <person name="Smith C.D."/>
            <person name="Shu S."/>
            <person name="Mungall C.J."/>
            <person name="Karpen G.H."/>
        </authorList>
    </citation>
    <scope>NUCLEOTIDE SEQUENCE [LARGE SCALE GENOMIC DNA]</scope>
    <source>
        <strain evidence="6">Berkeley</strain>
    </source>
</reference>
<dbReference type="RefSeq" id="NP_001286520.1">
    <property type="nucleotide sequence ID" value="NM_001299591.1"/>
</dbReference>
<dbReference type="FlyBase" id="FBgn0034198">
    <property type="gene designation" value="CG11400"/>
</dbReference>
<dbReference type="STRING" id="7227.FBpp0311625"/>
<feature type="signal peptide" evidence="2">
    <location>
        <begin position="1"/>
        <end position="28"/>
    </location>
</feature>
<feature type="chain" id="PRO_5015098728" evidence="2">
    <location>
        <begin position="29"/>
        <end position="198"/>
    </location>
</feature>
<dbReference type="EMBL" id="AE013599">
    <property type="protein sequence ID" value="AHN56316.1"/>
    <property type="molecule type" value="Genomic_DNA"/>
</dbReference>
<evidence type="ECO:0000313" key="4">
    <source>
        <dbReference type="EMBL" id="AAM50108.1"/>
    </source>
</evidence>
<keyword evidence="6" id="KW-1185">Reference proteome</keyword>
<dbReference type="Bgee" id="FBgn0034198">
    <property type="expression patterns" value="Expressed in fat body cell in haltere and 98 other cell types or tissues"/>
</dbReference>
<evidence type="ECO:0000256" key="1">
    <source>
        <dbReference type="SAM" id="MobiDB-lite"/>
    </source>
</evidence>
<accession>Q7JV39</accession>
<dbReference type="InParanoid" id="Q7JV39"/>
<dbReference type="DNASU" id="36935"/>
<proteinExistence type="evidence at transcript level"/>
<reference evidence="3 6" key="2">
    <citation type="journal article" date="2002" name="Genome Biol.">
        <title>Finishing a whole-genome shotgun: release 3 of the Drosophila melanogaster euchromatic genome sequence.</title>
        <authorList>
            <person name="Celniker S.E."/>
            <person name="Wheeler D.A."/>
            <person name="Kronmiller B."/>
            <person name="Carlson J.W."/>
            <person name="Halpern A."/>
            <person name="Patel S."/>
            <person name="Adams M."/>
            <person name="Champe M."/>
            <person name="Dugan S.P."/>
            <person name="Frise E."/>
            <person name="Hodgson A."/>
            <person name="George R.A."/>
            <person name="Hoskins R.A."/>
            <person name="Laverty T."/>
            <person name="Muzny D.M."/>
            <person name="Nelson C.R."/>
            <person name="Pacleb J.M."/>
            <person name="Park S."/>
            <person name="Pfeiffer B.D."/>
            <person name="Richards S."/>
            <person name="Sodergren E.J."/>
            <person name="Svirskas R."/>
            <person name="Tabor P.E."/>
            <person name="Wan K."/>
            <person name="Stapleton M."/>
            <person name="Sutton G.G."/>
            <person name="Venter C."/>
            <person name="Weinstock G."/>
            <person name="Scherer S.E."/>
            <person name="Myers E.W."/>
            <person name="Gibbs R.A."/>
            <person name="Rubin G.M."/>
        </authorList>
    </citation>
    <scope>NUCLEOTIDE SEQUENCE [LARGE SCALE GENOMIC DNA]</scope>
    <source>
        <strain evidence="6">Berkeley</strain>
    </source>
</reference>
<reference evidence="3 6" key="5">
    <citation type="journal article" date="2002" name="Genome Biol.">
        <title>Heterochromatic sequences in a Drosophila whole-genome shotgun assembly.</title>
        <authorList>
            <person name="Hoskins R.A."/>
            <person name="Smith C.D."/>
            <person name="Carlson J.W."/>
            <person name="Carvalho A.B."/>
            <person name="Halpern A."/>
            <person name="Kaminker J.S."/>
            <person name="Kennedy C."/>
            <person name="Mungall C.J."/>
            <person name="Sullivan B.A."/>
            <person name="Sutton G.G."/>
            <person name="Yasuhara J.C."/>
            <person name="Wakimoto B.T."/>
            <person name="Myers E.W."/>
            <person name="Celniker S.E."/>
            <person name="Rubin G.M."/>
            <person name="Karpen G.H."/>
        </authorList>
    </citation>
    <scope>NUCLEOTIDE SEQUENCE [LARGE SCALE GENOMIC DNA]</scope>
    <source>
        <strain evidence="6">Berkeley</strain>
    </source>
</reference>
<name>Q7JV39_DROME</name>
<reference evidence="3 6" key="10">
    <citation type="journal article" date="2007" name="Science">
        <title>Sequence finishing and mapping of Drosophila melanogaster heterochromatin.</title>
        <authorList>
            <person name="Hoskins R.A."/>
            <person name="Carlson J.W."/>
            <person name="Kennedy C."/>
            <person name="Acevedo D."/>
            <person name="Evans-Holm M."/>
            <person name="Frise E."/>
            <person name="Wan K.H."/>
            <person name="Park S."/>
            <person name="Mendez-Lago M."/>
            <person name="Rossi F."/>
            <person name="Villasante A."/>
            <person name="Dimitri P."/>
            <person name="Karpen G.H."/>
            <person name="Celniker S.E."/>
        </authorList>
    </citation>
    <scope>NUCLEOTIDE SEQUENCE [LARGE SCALE GENOMIC DNA]</scope>
    <source>
        <strain evidence="6">Berkeley</strain>
    </source>
</reference>
<reference evidence="3 6" key="4">
    <citation type="journal article" date="2002" name="Genome Biol.">
        <title>The transposable elements of the Drosophila melanogaster euchromatin: a genomics perspective.</title>
        <authorList>
            <person name="Kaminker J.S."/>
            <person name="Bergman C.M."/>
            <person name="Kronmiller B."/>
            <person name="Carlson J."/>
            <person name="Svirskas R."/>
            <person name="Patel S."/>
            <person name="Frise E."/>
            <person name="Wheeler D.A."/>
            <person name="Lewis S.E."/>
            <person name="Rubin G.M."/>
            <person name="Ashburner M."/>
            <person name="Celniker S.E."/>
        </authorList>
    </citation>
    <scope>NUCLEOTIDE SEQUENCE [LARGE SCALE GENOMIC DNA]</scope>
    <source>
        <strain evidence="6">Berkeley</strain>
    </source>
</reference>
<reference evidence="4" key="6">
    <citation type="submission" date="2002-06" db="EMBL/GenBank/DDBJ databases">
        <authorList>
            <person name="Stapleton M."/>
            <person name="Brokstein P."/>
            <person name="Hong L."/>
            <person name="Agbayani A."/>
            <person name="Carlson J."/>
            <person name="Champe M."/>
            <person name="Chavez C."/>
            <person name="Dorsett V."/>
            <person name="Dresnek D."/>
            <person name="Farfan D."/>
            <person name="Frise E."/>
            <person name="George R."/>
            <person name="Gonzalez M."/>
            <person name="Guarin H."/>
            <person name="Kronmiller B."/>
            <person name="Li P."/>
            <person name="Liao G."/>
            <person name="Miranda A."/>
            <person name="Mungall C.J."/>
            <person name="Nunoo J."/>
            <person name="Pacleb J."/>
            <person name="Paragas V."/>
            <person name="Park S."/>
            <person name="Patel S."/>
            <person name="Phouanenavong S."/>
            <person name="Wan K."/>
            <person name="Yu C."/>
            <person name="Lewis S.E."/>
            <person name="Rubin G.M."/>
            <person name="Celniker S."/>
        </authorList>
    </citation>
    <scope>NUCLEOTIDE SEQUENCE</scope>
    <source>
        <strain evidence="4">Berkeley</strain>
    </source>
</reference>
<dbReference type="AlphaFoldDB" id="Q7JV39"/>
<reference evidence="3 6" key="7">
    <citation type="journal article" date="2005" name="PLoS Comput. Biol.">
        <title>Combined evidence annotation of transposable elements in genome sequences.</title>
        <authorList>
            <person name="Quesneville H."/>
            <person name="Bergman C.M."/>
            <person name="Andrieu O."/>
            <person name="Autard D."/>
            <person name="Nouaud D."/>
            <person name="Ashburner M."/>
            <person name="Anxolabehere D."/>
        </authorList>
    </citation>
    <scope>NUCLEOTIDE SEQUENCE [LARGE SCALE GENOMIC DNA]</scope>
    <source>
        <strain evidence="6">Berkeley</strain>
    </source>
</reference>
<reference evidence="3" key="11">
    <citation type="journal article" date="2015" name="G3 (Bethesda)">
        <title>Gene Model Annotations for Drosophila melanogaster: Impact of High-Throughput Data.</title>
        <authorList>
            <consortium name="FlyBase Consortium"/>
            <person name="Matthews B.B."/>
            <person name="Dos Santos G."/>
            <person name="Crosby M.A."/>
            <person name="Emmert D.B."/>
            <person name="St Pierre S.E."/>
            <person name="Gramates L.S."/>
            <person name="Zhou P."/>
            <person name="Schroeder A.J."/>
            <person name="Falls K."/>
            <person name="Strelets V."/>
            <person name="Russo S.M."/>
            <person name="Gelbart W.M."/>
            <person name="null"/>
        </authorList>
    </citation>
    <scope>NUCLEOTIDE SEQUENCE</scope>
</reference>
<reference evidence="3 6" key="1">
    <citation type="journal article" date="2000" name="Science">
        <title>The genome sequence of Drosophila melanogaster.</title>
        <authorList>
            <person name="Adams M.D."/>
            <person name="Celniker S.E."/>
            <person name="Holt R.A."/>
            <person name="Evans C.A."/>
            <person name="Gocayne J.D."/>
            <person name="Amanatides P.G."/>
            <person name="Scherer S.E."/>
            <person name="Li P.W."/>
            <person name="Hoskins R.A."/>
            <person name="Galle R.F."/>
            <person name="George R.A."/>
            <person name="Lewis S.E."/>
            <person name="Richards S."/>
            <person name="Ashburner M."/>
            <person name="Henderson S.N."/>
            <person name="Sutton G.G."/>
            <person name="Wortman J.R."/>
            <person name="Yandell M.D."/>
            <person name="Zhang Q."/>
            <person name="Chen L.X."/>
            <person name="Brandon R.C."/>
            <person name="Rogers Y.H."/>
            <person name="Blazej R.G."/>
            <person name="Champe M."/>
            <person name="Pfeiffer B.D."/>
            <person name="Wan K.H."/>
            <person name="Doyle C."/>
            <person name="Baxter E.G."/>
            <person name="Helt G."/>
            <person name="Nelson C.R."/>
            <person name="Gabor G.L."/>
            <person name="Abril J.F."/>
            <person name="Agbayani A."/>
            <person name="An H.J."/>
            <person name="Andrews-Pfannkoch C."/>
            <person name="Baldwin D."/>
            <person name="Ballew R.M."/>
            <person name="Basu A."/>
            <person name="Baxendale J."/>
            <person name="Bayraktaroglu L."/>
            <person name="Beasley E.M."/>
            <person name="Beeson K.Y."/>
            <person name="Benos P.V."/>
            <person name="Berman B.P."/>
            <person name="Bhandari D."/>
            <person name="Bolshakov S."/>
            <person name="Borkova D."/>
            <person name="Botchan M.R."/>
            <person name="Bouck J."/>
            <person name="Brokstein P."/>
            <person name="Brottier P."/>
            <person name="Burtis K.C."/>
            <person name="Busam D.A."/>
            <person name="Butler H."/>
            <person name="Cadieu E."/>
            <person name="Center A."/>
            <person name="Chandra I."/>
            <person name="Cherry J.M."/>
            <person name="Cawley S."/>
            <person name="Dahlke C."/>
            <person name="Davenport L.B."/>
            <person name="Davies P."/>
            <person name="de Pablos B."/>
            <person name="Delcher A."/>
            <person name="Deng Z."/>
            <person name="Mays A.D."/>
            <person name="Dew I."/>
            <person name="Dietz S.M."/>
            <person name="Dodson K."/>
            <person name="Doup L.E."/>
            <person name="Downes M."/>
            <person name="Dugan-Rocha S."/>
            <person name="Dunkov B.C."/>
            <person name="Dunn P."/>
            <person name="Durbin K.J."/>
            <person name="Evangelista C.C."/>
            <person name="Ferraz C."/>
            <person name="Ferriera S."/>
            <person name="Fleischmann W."/>
            <person name="Fosler C."/>
            <person name="Gabrielian A.E."/>
            <person name="Garg N.S."/>
            <person name="Gelbart W.M."/>
            <person name="Glasser K."/>
            <person name="Glodek A."/>
            <person name="Gong F."/>
            <person name="Gorrell J.H."/>
            <person name="Gu Z."/>
            <person name="Guan P."/>
            <person name="Harris M."/>
            <person name="Harris N.L."/>
            <person name="Harvey D."/>
            <person name="Heiman T.J."/>
            <person name="Hernandez J.R."/>
            <person name="Houck J."/>
            <person name="Hostin D."/>
            <person name="Houston K.A."/>
            <person name="Howland T.J."/>
            <person name="Wei M.H."/>
            <person name="Ibegwam C."/>
            <person name="Jalali M."/>
            <person name="Kalush F."/>
            <person name="Karpen G.H."/>
            <person name="Ke Z."/>
            <person name="Kennison J.A."/>
            <person name="Ketchum K.A."/>
            <person name="Kimmel B.E."/>
            <person name="Kodira C.D."/>
            <person name="Kraft C."/>
            <person name="Kravitz S."/>
            <person name="Kulp D."/>
            <person name="Lai Z."/>
            <person name="Lasko P."/>
            <person name="Lei Y."/>
            <person name="Levitsky A.A."/>
            <person name="Li J."/>
            <person name="Li Z."/>
            <person name="Liang Y."/>
            <person name="Lin X."/>
            <person name="Liu X."/>
            <person name="Mattei B."/>
            <person name="McIntosh T.C."/>
            <person name="McLeod M.P."/>
            <person name="McPherson D."/>
            <person name="Merkulov G."/>
            <person name="Milshina N.V."/>
            <person name="Mobarry C."/>
            <person name="Morris J."/>
            <person name="Moshrefi A."/>
            <person name="Mount S.M."/>
            <person name="Moy M."/>
            <person name="Murphy B."/>
            <person name="Murphy L."/>
            <person name="Muzny D.M."/>
            <person name="Nelson D.L."/>
            <person name="Nelson D.R."/>
            <person name="Nelson K.A."/>
            <person name="Nixon K."/>
            <person name="Nusskern D.R."/>
            <person name="Pacleb J.M."/>
            <person name="Palazzolo M."/>
            <person name="Pittman G.S."/>
            <person name="Pan S."/>
            <person name="Pollard J."/>
            <person name="Puri V."/>
            <person name="Reese M.G."/>
            <person name="Reinert K."/>
            <person name="Remington K."/>
            <person name="Saunders R.D."/>
            <person name="Scheeler F."/>
            <person name="Shen H."/>
            <person name="Shue B.C."/>
            <person name="Siden-Kiamos I."/>
            <person name="Simpson M."/>
            <person name="Skupski M.P."/>
            <person name="Smith T."/>
            <person name="Spier E."/>
            <person name="Spradling A.C."/>
            <person name="Stapleton M."/>
            <person name="Strong R."/>
            <person name="Sun E."/>
            <person name="Svirskas R."/>
            <person name="Tector C."/>
            <person name="Turner R."/>
            <person name="Venter E."/>
            <person name="Wang A.H."/>
            <person name="Wang X."/>
            <person name="Wang Z.Y."/>
            <person name="Wassarman D.A."/>
            <person name="Weinstock G.M."/>
            <person name="Weissenbach J."/>
            <person name="Williams S.M."/>
            <person name="WoodageT"/>
            <person name="Worley K.C."/>
            <person name="Wu D."/>
            <person name="Yang S."/>
            <person name="Yao Q.A."/>
            <person name="Ye J."/>
            <person name="Yeh R.F."/>
            <person name="Zaveri J.S."/>
            <person name="Zhan M."/>
            <person name="Zhang G."/>
            <person name="Zhao Q."/>
            <person name="Zheng L."/>
            <person name="Zheng X.H."/>
            <person name="Zhong F.N."/>
            <person name="Zhong W."/>
            <person name="Zhou X."/>
            <person name="Zhu S."/>
            <person name="Zhu X."/>
            <person name="Smith H.O."/>
            <person name="Gibbs R.A."/>
            <person name="Myers E.W."/>
            <person name="Rubin G.M."/>
            <person name="Venter J.C."/>
        </authorList>
    </citation>
    <scope>NUCLEOTIDE SEQUENCE [LARGE SCALE GENOMIC DNA]</scope>
    <source>
        <strain evidence="6">Berkeley</strain>
    </source>
</reference>
<feature type="region of interest" description="Disordered" evidence="1">
    <location>
        <begin position="79"/>
        <end position="165"/>
    </location>
</feature>
<dbReference type="Proteomes" id="UP000000803">
    <property type="component" value="Chromosome 2R"/>
</dbReference>
<dbReference type="RefSeq" id="NP_611193.1">
    <property type="nucleotide sequence ID" value="NM_137349.3"/>
</dbReference>
<dbReference type="AGR" id="FB:FBgn0034198"/>
<evidence type="ECO:0000313" key="6">
    <source>
        <dbReference type="Proteomes" id="UP000000803"/>
    </source>
</evidence>
<reference evidence="3" key="15">
    <citation type="submission" date="2020-05" db="EMBL/GenBank/DDBJ databases">
        <title>Drosophila melanogaster release 4 sequence.</title>
        <authorList>
            <consortium name="Berkeley Drosophila Genome Project"/>
            <person name="Celniker S."/>
            <person name="Carlson J."/>
            <person name="Wan K."/>
            <person name="Pfeiffer B."/>
            <person name="Frise E."/>
            <person name="George R."/>
            <person name="Hoskins R."/>
            <person name="Stapleton M."/>
            <person name="Pacleb J."/>
            <person name="Park S."/>
            <person name="Svirskas R."/>
            <person name="Smith E."/>
            <person name="Yu C."/>
            <person name="Rubin G."/>
        </authorList>
    </citation>
    <scope>NUCLEOTIDE SEQUENCE</scope>
</reference>